<evidence type="ECO:0000313" key="3">
    <source>
        <dbReference type="Proteomes" id="UP000265520"/>
    </source>
</evidence>
<reference evidence="2 3" key="1">
    <citation type="journal article" date="2018" name="Front. Plant Sci.">
        <title>Red Clover (Trifolium pratense) and Zigzag Clover (T. medium) - A Picture of Genomic Similarities and Differences.</title>
        <authorList>
            <person name="Dluhosova J."/>
            <person name="Istvanek J."/>
            <person name="Nedelnik J."/>
            <person name="Repkova J."/>
        </authorList>
    </citation>
    <scope>NUCLEOTIDE SEQUENCE [LARGE SCALE GENOMIC DNA]</scope>
    <source>
        <strain evidence="3">cv. 10/8</strain>
        <tissue evidence="2">Leaf</tissue>
    </source>
</reference>
<organism evidence="2 3">
    <name type="scientific">Trifolium medium</name>
    <dbReference type="NCBI Taxonomy" id="97028"/>
    <lineage>
        <taxon>Eukaryota</taxon>
        <taxon>Viridiplantae</taxon>
        <taxon>Streptophyta</taxon>
        <taxon>Embryophyta</taxon>
        <taxon>Tracheophyta</taxon>
        <taxon>Spermatophyta</taxon>
        <taxon>Magnoliopsida</taxon>
        <taxon>eudicotyledons</taxon>
        <taxon>Gunneridae</taxon>
        <taxon>Pentapetalae</taxon>
        <taxon>rosids</taxon>
        <taxon>fabids</taxon>
        <taxon>Fabales</taxon>
        <taxon>Fabaceae</taxon>
        <taxon>Papilionoideae</taxon>
        <taxon>50 kb inversion clade</taxon>
        <taxon>NPAAA clade</taxon>
        <taxon>Hologalegina</taxon>
        <taxon>IRL clade</taxon>
        <taxon>Trifolieae</taxon>
        <taxon>Trifolium</taxon>
    </lineage>
</organism>
<dbReference type="Proteomes" id="UP000265520">
    <property type="component" value="Unassembled WGS sequence"/>
</dbReference>
<name>A0A392WD82_9FABA</name>
<protein>
    <submittedName>
        <fullName evidence="2">Uncharacterized protein</fullName>
    </submittedName>
</protein>
<sequence>EDPYGAKKRKGRKASKERPAKKQKPVEESKKEAVKEEVKSEINLSVEGLKIKCSEGRTMSQDFLPI</sequence>
<proteinExistence type="predicted"/>
<comment type="caution">
    <text evidence="2">The sequence shown here is derived from an EMBL/GenBank/DDBJ whole genome shotgun (WGS) entry which is preliminary data.</text>
</comment>
<dbReference type="AlphaFoldDB" id="A0A392WD82"/>
<feature type="non-terminal residue" evidence="2">
    <location>
        <position position="1"/>
    </location>
</feature>
<feature type="region of interest" description="Disordered" evidence="1">
    <location>
        <begin position="1"/>
        <end position="33"/>
    </location>
</feature>
<feature type="compositionally biased region" description="Basic and acidic residues" evidence="1">
    <location>
        <begin position="14"/>
        <end position="33"/>
    </location>
</feature>
<evidence type="ECO:0000313" key="2">
    <source>
        <dbReference type="EMBL" id="MCI97699.1"/>
    </source>
</evidence>
<feature type="compositionally biased region" description="Basic residues" evidence="1">
    <location>
        <begin position="1"/>
        <end position="13"/>
    </location>
</feature>
<accession>A0A392WD82</accession>
<evidence type="ECO:0000256" key="1">
    <source>
        <dbReference type="SAM" id="MobiDB-lite"/>
    </source>
</evidence>
<dbReference type="EMBL" id="LXQA011451663">
    <property type="protein sequence ID" value="MCI97699.1"/>
    <property type="molecule type" value="Genomic_DNA"/>
</dbReference>
<keyword evidence="3" id="KW-1185">Reference proteome</keyword>
<feature type="non-terminal residue" evidence="2">
    <location>
        <position position="66"/>
    </location>
</feature>